<dbReference type="AlphaFoldDB" id="A0A8S1L7C4"/>
<proteinExistence type="predicted"/>
<dbReference type="OrthoDB" id="304795at2759"/>
<accession>A0A8S1L7C4</accession>
<comment type="caution">
    <text evidence="1">The sequence shown here is derived from an EMBL/GenBank/DDBJ whole genome shotgun (WGS) entry which is preliminary data.</text>
</comment>
<dbReference type="Proteomes" id="UP000692954">
    <property type="component" value="Unassembled WGS sequence"/>
</dbReference>
<gene>
    <name evidence="1" type="ORF">PSON_ATCC_30995.1.T0160424</name>
</gene>
<evidence type="ECO:0000313" key="2">
    <source>
        <dbReference type="Proteomes" id="UP000692954"/>
    </source>
</evidence>
<sequence length="167" mass="19780">MGSCYTKKPKTENCDIRLNEKPKEEIEKKTENQLILEQYHRLSQLVELIGNTDSLNHKTRERINYLIIIRSNISIIIQHQIKKQFKQLNISKQVNLDDEKILFQDQEFSQRVLQQINKLINLLDSLQNDQEFENSYPILSFSLIEINESIKSIIHQLLETKTRNTSI</sequence>
<reference evidence="1" key="1">
    <citation type="submission" date="2021-01" db="EMBL/GenBank/DDBJ databases">
        <authorList>
            <consortium name="Genoscope - CEA"/>
            <person name="William W."/>
        </authorList>
    </citation>
    <scope>NUCLEOTIDE SEQUENCE</scope>
</reference>
<organism evidence="1 2">
    <name type="scientific">Paramecium sonneborni</name>
    <dbReference type="NCBI Taxonomy" id="65129"/>
    <lineage>
        <taxon>Eukaryota</taxon>
        <taxon>Sar</taxon>
        <taxon>Alveolata</taxon>
        <taxon>Ciliophora</taxon>
        <taxon>Intramacronucleata</taxon>
        <taxon>Oligohymenophorea</taxon>
        <taxon>Peniculida</taxon>
        <taxon>Parameciidae</taxon>
        <taxon>Paramecium</taxon>
    </lineage>
</organism>
<evidence type="ECO:0000313" key="1">
    <source>
        <dbReference type="EMBL" id="CAD8062601.1"/>
    </source>
</evidence>
<name>A0A8S1L7C4_9CILI</name>
<keyword evidence="2" id="KW-1185">Reference proteome</keyword>
<protein>
    <submittedName>
        <fullName evidence="1">Uncharacterized protein</fullName>
    </submittedName>
</protein>
<dbReference type="EMBL" id="CAJJDN010000016">
    <property type="protein sequence ID" value="CAD8062601.1"/>
    <property type="molecule type" value="Genomic_DNA"/>
</dbReference>